<organism evidence="3 4">
    <name type="scientific">Gossypium lobatum</name>
    <dbReference type="NCBI Taxonomy" id="34289"/>
    <lineage>
        <taxon>Eukaryota</taxon>
        <taxon>Viridiplantae</taxon>
        <taxon>Streptophyta</taxon>
        <taxon>Embryophyta</taxon>
        <taxon>Tracheophyta</taxon>
        <taxon>Spermatophyta</taxon>
        <taxon>Magnoliopsida</taxon>
        <taxon>eudicotyledons</taxon>
        <taxon>Gunneridae</taxon>
        <taxon>Pentapetalae</taxon>
        <taxon>rosids</taxon>
        <taxon>malvids</taxon>
        <taxon>Malvales</taxon>
        <taxon>Malvaceae</taxon>
        <taxon>Malvoideae</taxon>
        <taxon>Gossypium</taxon>
    </lineage>
</organism>
<evidence type="ECO:0000256" key="1">
    <source>
        <dbReference type="SAM" id="MobiDB-lite"/>
    </source>
</evidence>
<evidence type="ECO:0000256" key="2">
    <source>
        <dbReference type="SAM" id="Phobius"/>
    </source>
</evidence>
<dbReference type="AlphaFoldDB" id="A0A7J8MPL6"/>
<reference evidence="3 4" key="1">
    <citation type="journal article" date="2019" name="Genome Biol. Evol.">
        <title>Insights into the evolution of the New World diploid cottons (Gossypium, subgenus Houzingenia) based on genome sequencing.</title>
        <authorList>
            <person name="Grover C.E."/>
            <person name="Arick M.A. 2nd"/>
            <person name="Thrash A."/>
            <person name="Conover J.L."/>
            <person name="Sanders W.S."/>
            <person name="Peterson D.G."/>
            <person name="Frelichowski J.E."/>
            <person name="Scheffler J.A."/>
            <person name="Scheffler B.E."/>
            <person name="Wendel J.F."/>
        </authorList>
    </citation>
    <scope>NUCLEOTIDE SEQUENCE [LARGE SCALE GENOMIC DNA]</scope>
    <source>
        <strain evidence="3">157</strain>
        <tissue evidence="3">Leaf</tissue>
    </source>
</reference>
<keyword evidence="2" id="KW-0812">Transmembrane</keyword>
<keyword evidence="2" id="KW-0472">Membrane</keyword>
<dbReference type="Proteomes" id="UP000593572">
    <property type="component" value="Unassembled WGS sequence"/>
</dbReference>
<evidence type="ECO:0000313" key="4">
    <source>
        <dbReference type="Proteomes" id="UP000593572"/>
    </source>
</evidence>
<accession>A0A7J8MPL6</accession>
<feature type="transmembrane region" description="Helical" evidence="2">
    <location>
        <begin position="37"/>
        <end position="59"/>
    </location>
</feature>
<gene>
    <name evidence="3" type="ORF">Golob_011332</name>
</gene>
<sequence>MAKQKIPDRTTEDKSKGEPLNLTHIHQFSCRFIASQLSIMIVVVVSLCVVLLLVMGGMLRPVGIMEQSDGNDDDEKSLNPTYENHI</sequence>
<protein>
    <submittedName>
        <fullName evidence="3">Uncharacterized protein</fullName>
    </submittedName>
</protein>
<evidence type="ECO:0000313" key="3">
    <source>
        <dbReference type="EMBL" id="MBA0566522.1"/>
    </source>
</evidence>
<keyword evidence="4" id="KW-1185">Reference proteome</keyword>
<name>A0A7J8MPL6_9ROSI</name>
<feature type="region of interest" description="Disordered" evidence="1">
    <location>
        <begin position="64"/>
        <end position="86"/>
    </location>
</feature>
<dbReference type="EMBL" id="JABEZX010000009">
    <property type="protein sequence ID" value="MBA0566522.1"/>
    <property type="molecule type" value="Genomic_DNA"/>
</dbReference>
<keyword evidence="2" id="KW-1133">Transmembrane helix</keyword>
<comment type="caution">
    <text evidence="3">The sequence shown here is derived from an EMBL/GenBank/DDBJ whole genome shotgun (WGS) entry which is preliminary data.</text>
</comment>
<proteinExistence type="predicted"/>